<sequence length="161" mass="18257">MNSTSRSKSLIFVIIILLITNIALLVYTFVFLKRGPQDHKKDGFTSALRKEVGFSDDQIKQFNVLKEKSWAAAKADMEHIRRIKQALFDLTKETSVSDSAVILLADSIAKLQKGVEINTFRHFKETRQICTPEQMPKYDSLMKKIIRQGRPGRPVGGPPPK</sequence>
<feature type="transmembrane region" description="Helical" evidence="1">
    <location>
        <begin position="12"/>
        <end position="32"/>
    </location>
</feature>
<dbReference type="Gene3D" id="1.20.120.1490">
    <property type="match status" value="1"/>
</dbReference>
<keyword evidence="1" id="KW-1133">Transmembrane helix</keyword>
<organism evidence="2 3">
    <name type="scientific">Niabella soli DSM 19437</name>
    <dbReference type="NCBI Taxonomy" id="929713"/>
    <lineage>
        <taxon>Bacteria</taxon>
        <taxon>Pseudomonadati</taxon>
        <taxon>Bacteroidota</taxon>
        <taxon>Chitinophagia</taxon>
        <taxon>Chitinophagales</taxon>
        <taxon>Chitinophagaceae</taxon>
        <taxon>Niabella</taxon>
    </lineage>
</organism>
<protein>
    <recommendedName>
        <fullName evidence="4">Periplasmic heavy metal sensor</fullName>
    </recommendedName>
</protein>
<dbReference type="OrthoDB" id="595025at2"/>
<dbReference type="RefSeq" id="WP_008586354.1">
    <property type="nucleotide sequence ID" value="NZ_CP007035.1"/>
</dbReference>
<proteinExistence type="predicted"/>
<keyword evidence="1" id="KW-0812">Transmembrane</keyword>
<dbReference type="Proteomes" id="UP000003586">
    <property type="component" value="Chromosome"/>
</dbReference>
<accession>W0F7G9</accession>
<evidence type="ECO:0000313" key="3">
    <source>
        <dbReference type="Proteomes" id="UP000003586"/>
    </source>
</evidence>
<dbReference type="AlphaFoldDB" id="W0F7G9"/>
<evidence type="ECO:0008006" key="4">
    <source>
        <dbReference type="Google" id="ProtNLM"/>
    </source>
</evidence>
<keyword evidence="1" id="KW-0472">Membrane</keyword>
<evidence type="ECO:0000256" key="1">
    <source>
        <dbReference type="SAM" id="Phobius"/>
    </source>
</evidence>
<name>W0F7G9_9BACT</name>
<dbReference type="HOGENOM" id="CLU_111511_0_0_10"/>
<dbReference type="KEGG" id="nso:NIASO_13615"/>
<evidence type="ECO:0000313" key="2">
    <source>
        <dbReference type="EMBL" id="AHF17748.1"/>
    </source>
</evidence>
<dbReference type="STRING" id="929713.NIASO_13615"/>
<reference evidence="2 3" key="1">
    <citation type="submission" date="2013-12" db="EMBL/GenBank/DDBJ databases">
        <authorList>
            <consortium name="DOE Joint Genome Institute"/>
            <person name="Eisen J."/>
            <person name="Huntemann M."/>
            <person name="Han J."/>
            <person name="Chen A."/>
            <person name="Kyrpides N."/>
            <person name="Mavromatis K."/>
            <person name="Markowitz V."/>
            <person name="Palaniappan K."/>
            <person name="Ivanova N."/>
            <person name="Schaumberg A."/>
            <person name="Pati A."/>
            <person name="Liolios K."/>
            <person name="Nordberg H.P."/>
            <person name="Cantor M.N."/>
            <person name="Hua S.X."/>
            <person name="Woyke T."/>
        </authorList>
    </citation>
    <scope>NUCLEOTIDE SEQUENCE [LARGE SCALE GENOMIC DNA]</scope>
    <source>
        <strain evidence="3">DSM 19437</strain>
    </source>
</reference>
<gene>
    <name evidence="2" type="ORF">NIASO_13615</name>
</gene>
<keyword evidence="3" id="KW-1185">Reference proteome</keyword>
<dbReference type="eggNOG" id="COG3678">
    <property type="taxonomic scope" value="Bacteria"/>
</dbReference>
<dbReference type="EMBL" id="CP007035">
    <property type="protein sequence ID" value="AHF17748.1"/>
    <property type="molecule type" value="Genomic_DNA"/>
</dbReference>